<dbReference type="InterPro" id="IPR036388">
    <property type="entry name" value="WH-like_DNA-bd_sf"/>
</dbReference>
<dbReference type="RefSeq" id="WP_250857465.1">
    <property type="nucleotide sequence ID" value="NZ_JAGSOJ010000001.1"/>
</dbReference>
<dbReference type="CDD" id="cd06171">
    <property type="entry name" value="Sigma70_r4"/>
    <property type="match status" value="1"/>
</dbReference>
<dbReference type="InterPro" id="IPR039425">
    <property type="entry name" value="RNA_pol_sigma-70-like"/>
</dbReference>
<keyword evidence="4" id="KW-0804">Transcription</keyword>
<evidence type="ECO:0000313" key="7">
    <source>
        <dbReference type="EMBL" id="MCM1988599.1"/>
    </source>
</evidence>
<comment type="caution">
    <text evidence="7">The sequence shown here is derived from an EMBL/GenBank/DDBJ whole genome shotgun (WGS) entry which is preliminary data.</text>
</comment>
<dbReference type="GO" id="GO:0006352">
    <property type="term" value="P:DNA-templated transcription initiation"/>
    <property type="evidence" value="ECO:0007669"/>
    <property type="project" value="InterPro"/>
</dbReference>
<gene>
    <name evidence="7" type="ORF">KDK92_02520</name>
</gene>
<evidence type="ECO:0000313" key="8">
    <source>
        <dbReference type="Proteomes" id="UP001056429"/>
    </source>
</evidence>
<dbReference type="SUPFAM" id="SSF88946">
    <property type="entry name" value="Sigma2 domain of RNA polymerase sigma factors"/>
    <property type="match status" value="1"/>
</dbReference>
<proteinExistence type="inferred from homology"/>
<reference evidence="7" key="1">
    <citation type="journal article" date="2021" name="mSystems">
        <title>Bacteria and Archaea Synergistically Convert Glycine Betaine to Biogenic Methane in the Formosa Cold Seep of the South China Sea.</title>
        <authorList>
            <person name="Li L."/>
            <person name="Zhang W."/>
            <person name="Zhang S."/>
            <person name="Song L."/>
            <person name="Sun Q."/>
            <person name="Zhang H."/>
            <person name="Xiang H."/>
            <person name="Dong X."/>
        </authorList>
    </citation>
    <scope>NUCLEOTIDE SEQUENCE</scope>
    <source>
        <strain evidence="7">ZWT</strain>
    </source>
</reference>
<dbReference type="NCBIfam" id="TIGR02937">
    <property type="entry name" value="sigma70-ECF"/>
    <property type="match status" value="1"/>
</dbReference>
<dbReference type="Gene3D" id="1.10.1740.10">
    <property type="match status" value="1"/>
</dbReference>
<evidence type="ECO:0000256" key="2">
    <source>
        <dbReference type="ARBA" id="ARBA00023015"/>
    </source>
</evidence>
<dbReference type="Pfam" id="PF04542">
    <property type="entry name" value="Sigma70_r2"/>
    <property type="match status" value="1"/>
</dbReference>
<feature type="domain" description="RNA polymerase sigma-70 region 2" evidence="5">
    <location>
        <begin position="14"/>
        <end position="80"/>
    </location>
</feature>
<keyword evidence="2" id="KW-0805">Transcription regulation</keyword>
<dbReference type="InterPro" id="IPR007627">
    <property type="entry name" value="RNA_pol_sigma70_r2"/>
</dbReference>
<organism evidence="7 8">
    <name type="scientific">Oceanirhabdus seepicola</name>
    <dbReference type="NCBI Taxonomy" id="2828781"/>
    <lineage>
        <taxon>Bacteria</taxon>
        <taxon>Bacillati</taxon>
        <taxon>Bacillota</taxon>
        <taxon>Clostridia</taxon>
        <taxon>Eubacteriales</taxon>
        <taxon>Clostridiaceae</taxon>
        <taxon>Oceanirhabdus</taxon>
    </lineage>
</organism>
<dbReference type="SUPFAM" id="SSF88659">
    <property type="entry name" value="Sigma3 and sigma4 domains of RNA polymerase sigma factors"/>
    <property type="match status" value="1"/>
</dbReference>
<evidence type="ECO:0000259" key="5">
    <source>
        <dbReference type="Pfam" id="PF04542"/>
    </source>
</evidence>
<evidence type="ECO:0000259" key="6">
    <source>
        <dbReference type="Pfam" id="PF08281"/>
    </source>
</evidence>
<name>A0A9J6NVU1_9CLOT</name>
<dbReference type="PANTHER" id="PTHR43133:SF51">
    <property type="entry name" value="RNA POLYMERASE SIGMA FACTOR"/>
    <property type="match status" value="1"/>
</dbReference>
<accession>A0A9J6NVU1</accession>
<evidence type="ECO:0000256" key="3">
    <source>
        <dbReference type="ARBA" id="ARBA00023082"/>
    </source>
</evidence>
<dbReference type="InterPro" id="IPR013249">
    <property type="entry name" value="RNA_pol_sigma70_r4_t2"/>
</dbReference>
<dbReference type="Proteomes" id="UP001056429">
    <property type="component" value="Unassembled WGS sequence"/>
</dbReference>
<evidence type="ECO:0000256" key="4">
    <source>
        <dbReference type="ARBA" id="ARBA00023163"/>
    </source>
</evidence>
<protein>
    <submittedName>
        <fullName evidence="7">Sigma-70 family RNA polymerase sigma factor</fullName>
    </submittedName>
</protein>
<dbReference type="InterPro" id="IPR013324">
    <property type="entry name" value="RNA_pol_sigma_r3/r4-like"/>
</dbReference>
<reference evidence="7" key="2">
    <citation type="submission" date="2021-04" db="EMBL/GenBank/DDBJ databases">
        <authorList>
            <person name="Dong X."/>
        </authorList>
    </citation>
    <scope>NUCLEOTIDE SEQUENCE</scope>
    <source>
        <strain evidence="7">ZWT</strain>
    </source>
</reference>
<comment type="similarity">
    <text evidence="1">Belongs to the sigma-70 factor family. ECF subfamily.</text>
</comment>
<feature type="domain" description="RNA polymerase sigma factor 70 region 4 type 2" evidence="6">
    <location>
        <begin position="103"/>
        <end position="155"/>
    </location>
</feature>
<dbReference type="EMBL" id="JAGSOJ010000001">
    <property type="protein sequence ID" value="MCM1988599.1"/>
    <property type="molecule type" value="Genomic_DNA"/>
</dbReference>
<evidence type="ECO:0000256" key="1">
    <source>
        <dbReference type="ARBA" id="ARBA00010641"/>
    </source>
</evidence>
<dbReference type="GO" id="GO:0016987">
    <property type="term" value="F:sigma factor activity"/>
    <property type="evidence" value="ECO:0007669"/>
    <property type="project" value="UniProtKB-KW"/>
</dbReference>
<keyword evidence="8" id="KW-1185">Reference proteome</keyword>
<sequence length="167" mass="20056">MEKKLSGDELYEEIKKHKSVLYGVAFKFFRNEDDSLEALQETAFRAYKNRKNIKDLESIRAWLIKITTNYCINEIKKRRRMISVDKVREDEEINIGLSQEEKMYIRECIMNLKEPYREVIMLRFFEDLKIKDIGIKMDKPQNTVRTWLYRGIKMLGNKMEEDNSNVG</sequence>
<dbReference type="GO" id="GO:0003677">
    <property type="term" value="F:DNA binding"/>
    <property type="evidence" value="ECO:0007669"/>
    <property type="project" value="InterPro"/>
</dbReference>
<dbReference type="PANTHER" id="PTHR43133">
    <property type="entry name" value="RNA POLYMERASE ECF-TYPE SIGMA FACTO"/>
    <property type="match status" value="1"/>
</dbReference>
<dbReference type="AlphaFoldDB" id="A0A9J6NVU1"/>
<dbReference type="InterPro" id="IPR014284">
    <property type="entry name" value="RNA_pol_sigma-70_dom"/>
</dbReference>
<dbReference type="InterPro" id="IPR013325">
    <property type="entry name" value="RNA_pol_sigma_r2"/>
</dbReference>
<keyword evidence="3" id="KW-0731">Sigma factor</keyword>
<dbReference type="Gene3D" id="1.10.10.10">
    <property type="entry name" value="Winged helix-like DNA-binding domain superfamily/Winged helix DNA-binding domain"/>
    <property type="match status" value="1"/>
</dbReference>
<dbReference type="Pfam" id="PF08281">
    <property type="entry name" value="Sigma70_r4_2"/>
    <property type="match status" value="1"/>
</dbReference>